<dbReference type="InterPro" id="IPR031325">
    <property type="entry name" value="RHS_repeat"/>
</dbReference>
<gene>
    <name evidence="5" type="ORF">DN069_01045</name>
</gene>
<feature type="domain" description="DUF6531" evidence="3">
    <location>
        <begin position="113"/>
        <end position="182"/>
    </location>
</feature>
<dbReference type="PRINTS" id="PR00394">
    <property type="entry name" value="RHSPROTEIN"/>
</dbReference>
<dbReference type="NCBIfam" id="TIGR01643">
    <property type="entry name" value="YD_repeat_2x"/>
    <property type="match status" value="13"/>
</dbReference>
<dbReference type="Pfam" id="PF05593">
    <property type="entry name" value="RHS_repeat"/>
    <property type="match status" value="5"/>
</dbReference>
<dbReference type="InterPro" id="IPR056823">
    <property type="entry name" value="TEN-like_YD-shell"/>
</dbReference>
<dbReference type="PANTHER" id="PTHR32305:SF15">
    <property type="entry name" value="PROTEIN RHSA-RELATED"/>
    <property type="match status" value="1"/>
</dbReference>
<evidence type="ECO:0000259" key="3">
    <source>
        <dbReference type="Pfam" id="PF20148"/>
    </source>
</evidence>
<evidence type="ECO:0000256" key="1">
    <source>
        <dbReference type="ARBA" id="ARBA00022737"/>
    </source>
</evidence>
<dbReference type="OrthoDB" id="4981820at2"/>
<dbReference type="NCBIfam" id="TIGR03696">
    <property type="entry name" value="Rhs_assc_core"/>
    <property type="match status" value="1"/>
</dbReference>
<dbReference type="RefSeq" id="WP_111498765.1">
    <property type="nucleotide sequence ID" value="NZ_QKYN01000007.1"/>
</dbReference>
<evidence type="ECO:0000313" key="6">
    <source>
        <dbReference type="Proteomes" id="UP000248889"/>
    </source>
</evidence>
<proteinExistence type="predicted"/>
<keyword evidence="6" id="KW-1185">Reference proteome</keyword>
<evidence type="ECO:0000259" key="4">
    <source>
        <dbReference type="Pfam" id="PF25023"/>
    </source>
</evidence>
<feature type="domain" description="Teneurin-like YD-shell" evidence="4">
    <location>
        <begin position="1044"/>
        <end position="1123"/>
    </location>
</feature>
<dbReference type="EMBL" id="QKYN01000007">
    <property type="protein sequence ID" value="RAG87454.1"/>
    <property type="molecule type" value="Genomic_DNA"/>
</dbReference>
<dbReference type="InterPro" id="IPR045351">
    <property type="entry name" value="DUF6531"/>
</dbReference>
<feature type="domain" description="Teneurin-like YD-shell" evidence="4">
    <location>
        <begin position="575"/>
        <end position="711"/>
    </location>
</feature>
<name>A0A2X0IQH0_9ACTN</name>
<keyword evidence="1" id="KW-0677">Repeat</keyword>
<protein>
    <submittedName>
        <fullName evidence="5">Type IV secretion protein Rhs</fullName>
    </submittedName>
</protein>
<evidence type="ECO:0000256" key="2">
    <source>
        <dbReference type="SAM" id="MobiDB-lite"/>
    </source>
</evidence>
<organism evidence="5 6">
    <name type="scientific">Streptacidiphilus pinicola</name>
    <dbReference type="NCBI Taxonomy" id="2219663"/>
    <lineage>
        <taxon>Bacteria</taxon>
        <taxon>Bacillati</taxon>
        <taxon>Actinomycetota</taxon>
        <taxon>Actinomycetes</taxon>
        <taxon>Kitasatosporales</taxon>
        <taxon>Streptomycetaceae</taxon>
        <taxon>Streptacidiphilus</taxon>
    </lineage>
</organism>
<feature type="region of interest" description="Disordered" evidence="2">
    <location>
        <begin position="35"/>
        <end position="115"/>
    </location>
</feature>
<dbReference type="InterPro" id="IPR050708">
    <property type="entry name" value="T6SS_VgrG/RHS"/>
</dbReference>
<feature type="compositionally biased region" description="Basic and acidic residues" evidence="2">
    <location>
        <begin position="95"/>
        <end position="107"/>
    </location>
</feature>
<dbReference type="Proteomes" id="UP000248889">
    <property type="component" value="Unassembled WGS sequence"/>
</dbReference>
<dbReference type="InterPro" id="IPR006530">
    <property type="entry name" value="YD"/>
</dbReference>
<dbReference type="PANTHER" id="PTHR32305">
    <property type="match status" value="1"/>
</dbReference>
<reference evidence="5 6" key="1">
    <citation type="submission" date="2018-06" db="EMBL/GenBank/DDBJ databases">
        <title>Streptacidiphilus pinicola sp. nov., isolated from pine grove soil.</title>
        <authorList>
            <person name="Roh S.G."/>
            <person name="Park S."/>
            <person name="Kim M.-K."/>
            <person name="Yun B.-R."/>
            <person name="Park J."/>
            <person name="Kim M.J."/>
            <person name="Kim Y.S."/>
            <person name="Kim S.B."/>
        </authorList>
    </citation>
    <scope>NUCLEOTIDE SEQUENCE [LARGE SCALE GENOMIC DNA]</scope>
    <source>
        <strain evidence="5 6">MMS16-CNU450</strain>
    </source>
</reference>
<dbReference type="InterPro" id="IPR022385">
    <property type="entry name" value="Rhs_assc_core"/>
</dbReference>
<dbReference type="AlphaFoldDB" id="A0A2X0IQH0"/>
<feature type="compositionally biased region" description="Basic and acidic residues" evidence="2">
    <location>
        <begin position="35"/>
        <end position="61"/>
    </location>
</feature>
<accession>A0A2X0IQH0</accession>
<dbReference type="Gene3D" id="2.180.10.10">
    <property type="entry name" value="RHS repeat-associated core"/>
    <property type="match status" value="2"/>
</dbReference>
<dbReference type="Pfam" id="PF20148">
    <property type="entry name" value="DUF6531"/>
    <property type="match status" value="1"/>
</dbReference>
<evidence type="ECO:0000313" key="5">
    <source>
        <dbReference type="EMBL" id="RAG87454.1"/>
    </source>
</evidence>
<comment type="caution">
    <text evidence="5">The sequence shown here is derived from an EMBL/GenBank/DDBJ whole genome shotgun (WGS) entry which is preliminary data.</text>
</comment>
<sequence>MGEIAHAVEDAAKKAEQGLAQDFTKAYHDILKDTEKKSKQVAEGAARDEERTAADLEKAAEHPGTTPHDPHTASGEHPSSPPGEGGEPTGAGRDQVQDPHEAGRDEDAVCGGGEPVDMATGRMYIDQVDASLPGSLPLLFTRNFESGYRAGRWMGRRWVCTFDERLEIDAEGVVHIRADRVTQAYPHPEPGERVHASAGDRRLLGVDARGRLYTVTEPGTGLVREFTAQPDGATALLTRVRDRSGRHYDLEYDGAGTPQAIQHSGGYRLLVTTDSGRITALLLANAAPDGGDQELLRYAYGEDGNLTEVYNSSGLPMRFTYDAWDRVTSWTDRNNSRYWYVYDNHGRVVDEGGEDGALRFTFHYGEPDPATGLRVHSETNALGHTTRYHINDRHQVVAIVDPLGNTTRYERDDFNRLLSETDPLDRTTRYEYDGAGDLTTVIRPDGERTTAEYAGELSLPTRIVEPGGAVWLQTYDEAGRRTSLTDPLGAVTRYTYDERGHLVSVTDARGSITGILCDPAGLPVEITNALGATTRTERDAFGRPVRVVDPLGHGTETTWTVEGKPAVRTHPDGAAEAWSWDGEGNLLSHRDQVGRLTAFEHTHFENLASRTDPDGTRTTFDYDEHMQLISVVSPIGERWTYQYDACGRLTGEQDFLGRTTSYDYDAAGQLTSKLSPLGERILYEYDSTGRMAAKNAEGLISRFQYDAAGRLTGASCADAVLERTFDSLGNLLSETVNGRAVTYGHDELGHEVQRTTPGGHFSQSTYDAAGRRVAMTLPDGRIEIDYDEAGHQRLRSIGDGLTIESARNPRHWLTEQSVRRRGGSEVQRRQYEYQPDGTPAWTHDLLSGRQDFTFDPVGRITAVRSSRQPETYAYDEAGNLTTADWRGSAGSEAARGARAYAGSALRSAGRVRYEYDGAGRMTMRQVTRLSRRPDTWRFTWSVEDHLVGVTTPDGSRWRYEYDALGRRTAKVRLASETADEREVLERTEFTWADTTLIEQTTSASYLPGPHTVSWDYDGLHPLAQSESIRRTGRLELSDEQVDRAFFAIVTDLTGAPLELIEPSSGAIAWHATRSVWGNTSWASGSRAYTPLRFPGQFFDPETRLHYNVARYYDPETARYTSPDPLGLEPAGNPDAYVLNPLTWADPLGLSPHVARQKQDQHVVGTREYQKRIDAGTPTSAFASRAEADAYAQHAWDHGTPVPGRPNVRDFEYGRPVGTAPRNGPKIGWQTRVRVHMDGAGKIHGHPVGPVHYD</sequence>
<dbReference type="Pfam" id="PF25023">
    <property type="entry name" value="TEN_YD-shell"/>
    <property type="match status" value="2"/>
</dbReference>